<dbReference type="Proteomes" id="UP000236584">
    <property type="component" value="Chromosome"/>
</dbReference>
<feature type="transmembrane region" description="Helical" evidence="1">
    <location>
        <begin position="78"/>
        <end position="103"/>
    </location>
</feature>
<dbReference type="AlphaFoldDB" id="A0A2I8VF86"/>
<feature type="transmembrane region" description="Helical" evidence="1">
    <location>
        <begin position="123"/>
        <end position="147"/>
    </location>
</feature>
<dbReference type="EMBL" id="CP026309">
    <property type="protein sequence ID" value="AUV80592.1"/>
    <property type="molecule type" value="Genomic_DNA"/>
</dbReference>
<reference evidence="2 3" key="1">
    <citation type="submission" date="2018-01" db="EMBL/GenBank/DDBJ databases">
        <title>Complete genome sequence of Salinigranum rubrum GX10T, an extremely halophilic archaeon isolated from a marine solar saltern.</title>
        <authorList>
            <person name="Han S."/>
        </authorList>
    </citation>
    <scope>NUCLEOTIDE SEQUENCE [LARGE SCALE GENOMIC DNA]</scope>
    <source>
        <strain evidence="2 3">GX10</strain>
    </source>
</reference>
<keyword evidence="3" id="KW-1185">Reference proteome</keyword>
<feature type="transmembrane region" description="Helical" evidence="1">
    <location>
        <begin position="46"/>
        <end position="66"/>
    </location>
</feature>
<dbReference type="KEGG" id="srub:C2R22_02050"/>
<keyword evidence="1" id="KW-0472">Membrane</keyword>
<gene>
    <name evidence="2" type="ORF">C2R22_02050</name>
</gene>
<proteinExistence type="predicted"/>
<accession>A0A2I8VF86</accession>
<evidence type="ECO:0000313" key="3">
    <source>
        <dbReference type="Proteomes" id="UP000236584"/>
    </source>
</evidence>
<name>A0A2I8VF86_9EURY</name>
<feature type="transmembrane region" description="Helical" evidence="1">
    <location>
        <begin position="7"/>
        <end position="34"/>
    </location>
</feature>
<keyword evidence="1" id="KW-1133">Transmembrane helix</keyword>
<evidence type="ECO:0000256" key="1">
    <source>
        <dbReference type="SAM" id="Phobius"/>
    </source>
</evidence>
<evidence type="ECO:0000313" key="2">
    <source>
        <dbReference type="EMBL" id="AUV80592.1"/>
    </source>
</evidence>
<keyword evidence="1" id="KW-0812">Transmembrane</keyword>
<sequence>MSLRREAAGVVAGTVVTVVLGFLTLLVLPALGFVTASVVGNWLPTWVFAVPLTLCAVVGGATTGYLQETGQRRGAILGGFAAALGVVLVSVVVGFIALVLVLGMTPTHGQDVDFFGAMRTVGVLSGGTGFVVGTIFGALGGVGGHIGRQRRGS</sequence>
<organism evidence="2 3">
    <name type="scientific">Salinigranum rubrum</name>
    <dbReference type="NCBI Taxonomy" id="755307"/>
    <lineage>
        <taxon>Archaea</taxon>
        <taxon>Methanobacteriati</taxon>
        <taxon>Methanobacteriota</taxon>
        <taxon>Stenosarchaea group</taxon>
        <taxon>Halobacteria</taxon>
        <taxon>Halobacteriales</taxon>
        <taxon>Haloferacaceae</taxon>
        <taxon>Salinigranum</taxon>
    </lineage>
</organism>
<protein>
    <submittedName>
        <fullName evidence="2">Uncharacterized protein</fullName>
    </submittedName>
</protein>